<dbReference type="InterPro" id="IPR019734">
    <property type="entry name" value="TPR_rpt"/>
</dbReference>
<name>A0ABP0LH32_9DINO</name>
<reference evidence="4 5" key="1">
    <citation type="submission" date="2024-02" db="EMBL/GenBank/DDBJ databases">
        <authorList>
            <person name="Chen Y."/>
            <person name="Shah S."/>
            <person name="Dougan E. K."/>
            <person name="Thang M."/>
            <person name="Chan C."/>
        </authorList>
    </citation>
    <scope>NUCLEOTIDE SEQUENCE [LARGE SCALE GENOMIC DNA]</scope>
</reference>
<dbReference type="SMART" id="SM00028">
    <property type="entry name" value="TPR"/>
    <property type="match status" value="1"/>
</dbReference>
<dbReference type="InterPro" id="IPR013105">
    <property type="entry name" value="TPR_2"/>
</dbReference>
<keyword evidence="2 3" id="KW-0802">TPR repeat</keyword>
<dbReference type="InterPro" id="IPR011990">
    <property type="entry name" value="TPR-like_helical_dom_sf"/>
</dbReference>
<dbReference type="Proteomes" id="UP001642464">
    <property type="component" value="Unassembled WGS sequence"/>
</dbReference>
<evidence type="ECO:0000256" key="3">
    <source>
        <dbReference type="PROSITE-ProRule" id="PRU00339"/>
    </source>
</evidence>
<comment type="caution">
    <text evidence="4">The sequence shown here is derived from an EMBL/GenBank/DDBJ whole genome shotgun (WGS) entry which is preliminary data.</text>
</comment>
<organism evidence="4 5">
    <name type="scientific">Durusdinium trenchii</name>
    <dbReference type="NCBI Taxonomy" id="1381693"/>
    <lineage>
        <taxon>Eukaryota</taxon>
        <taxon>Sar</taxon>
        <taxon>Alveolata</taxon>
        <taxon>Dinophyceae</taxon>
        <taxon>Suessiales</taxon>
        <taxon>Symbiodiniaceae</taxon>
        <taxon>Durusdinium</taxon>
    </lineage>
</organism>
<keyword evidence="5" id="KW-1185">Reference proteome</keyword>
<proteinExistence type="predicted"/>
<dbReference type="PROSITE" id="PS50005">
    <property type="entry name" value="TPR"/>
    <property type="match status" value="1"/>
</dbReference>
<protein>
    <submittedName>
        <fullName evidence="4">TPR_REGION domain-containing protein</fullName>
    </submittedName>
</protein>
<evidence type="ECO:0000313" key="5">
    <source>
        <dbReference type="Proteomes" id="UP001642464"/>
    </source>
</evidence>
<feature type="non-terminal residue" evidence="4">
    <location>
        <position position="1"/>
    </location>
</feature>
<dbReference type="Pfam" id="PF07719">
    <property type="entry name" value="TPR_2"/>
    <property type="match status" value="1"/>
</dbReference>
<feature type="repeat" description="TPR" evidence="3">
    <location>
        <begin position="81"/>
        <end position="114"/>
    </location>
</feature>
<accession>A0ABP0LH32</accession>
<evidence type="ECO:0000313" key="4">
    <source>
        <dbReference type="EMBL" id="CAK9037597.1"/>
    </source>
</evidence>
<dbReference type="SUPFAM" id="SSF48452">
    <property type="entry name" value="TPR-like"/>
    <property type="match status" value="1"/>
</dbReference>
<dbReference type="Gene3D" id="1.25.40.10">
    <property type="entry name" value="Tetratricopeptide repeat domain"/>
    <property type="match status" value="1"/>
</dbReference>
<evidence type="ECO:0000256" key="1">
    <source>
        <dbReference type="ARBA" id="ARBA00022737"/>
    </source>
</evidence>
<feature type="non-terminal residue" evidence="4">
    <location>
        <position position="256"/>
    </location>
</feature>
<sequence>AGPGRATPLKDNSKTSMGSGVLLTPWALLWYLAWAQLPPPGYDLEDPNGQHDWVAKELANANRLPEAIESFKAAARFVGEHVSFANLGVAYMRNKEFGLAYKALRKAIALNPEDTHAVENLEVLQSFASSHGYDRKKLEALGRKAELDLLPSSARAEEEVPRSGREHRILNSPALIGRRAKELEKRGEKKVARGYLSLALHMNPWVGLEVPWVDDMVFEERSRMTYWTGNAFVGWDKTRVEDIINSHFKDAPEPEV</sequence>
<keyword evidence="1" id="KW-0677">Repeat</keyword>
<gene>
    <name evidence="4" type="ORF">SCF082_LOCUS22250</name>
</gene>
<dbReference type="EMBL" id="CAXAMM010015903">
    <property type="protein sequence ID" value="CAK9037597.1"/>
    <property type="molecule type" value="Genomic_DNA"/>
</dbReference>
<evidence type="ECO:0000256" key="2">
    <source>
        <dbReference type="ARBA" id="ARBA00022803"/>
    </source>
</evidence>